<reference evidence="2" key="1">
    <citation type="submission" date="2015-07" db="EMBL/GenBank/DDBJ databases">
        <title>MeaNS - Measles Nucleotide Surveillance Program.</title>
        <authorList>
            <person name="Tran T."/>
            <person name="Druce J."/>
        </authorList>
    </citation>
    <scope>NUCLEOTIDE SEQUENCE</scope>
    <source>
        <strain evidence="2">UCB-OBI-ISO-001</strain>
        <tissue evidence="2">Gonad</tissue>
    </source>
</reference>
<proteinExistence type="predicted"/>
<evidence type="ECO:0000256" key="1">
    <source>
        <dbReference type="SAM" id="Phobius"/>
    </source>
</evidence>
<evidence type="ECO:0000313" key="2">
    <source>
        <dbReference type="EMBL" id="KOF66537.1"/>
    </source>
</evidence>
<keyword evidence="1" id="KW-0812">Transmembrane</keyword>
<accession>A0A0L8FPD5</accession>
<keyword evidence="1" id="KW-1133">Transmembrane helix</keyword>
<organism evidence="2">
    <name type="scientific">Octopus bimaculoides</name>
    <name type="common">California two-spotted octopus</name>
    <dbReference type="NCBI Taxonomy" id="37653"/>
    <lineage>
        <taxon>Eukaryota</taxon>
        <taxon>Metazoa</taxon>
        <taxon>Spiralia</taxon>
        <taxon>Lophotrochozoa</taxon>
        <taxon>Mollusca</taxon>
        <taxon>Cephalopoda</taxon>
        <taxon>Coleoidea</taxon>
        <taxon>Octopodiformes</taxon>
        <taxon>Octopoda</taxon>
        <taxon>Incirrata</taxon>
        <taxon>Octopodidae</taxon>
        <taxon>Octopus</taxon>
    </lineage>
</organism>
<gene>
    <name evidence="2" type="ORF">OCBIM_22012024mg</name>
</gene>
<keyword evidence="1" id="KW-0472">Membrane</keyword>
<sequence>MEHLIINMATKGLNYLYYNFPILNTNSVFLFYCSINRNFLAFYTKCVSVYFTIKSTQVTTTLTSTKM</sequence>
<protein>
    <submittedName>
        <fullName evidence="2">Uncharacterized protein</fullName>
    </submittedName>
</protein>
<dbReference type="EMBL" id="KQ427973">
    <property type="protein sequence ID" value="KOF66537.1"/>
    <property type="molecule type" value="Genomic_DNA"/>
</dbReference>
<dbReference type="AlphaFoldDB" id="A0A0L8FPD5"/>
<name>A0A0L8FPD5_OCTBM</name>
<feature type="transmembrane region" description="Helical" evidence="1">
    <location>
        <begin position="15"/>
        <end position="35"/>
    </location>
</feature>